<dbReference type="Gene3D" id="3.40.190.10">
    <property type="entry name" value="Periplasmic binding protein-like II"/>
    <property type="match status" value="2"/>
</dbReference>
<dbReference type="SMART" id="SM00062">
    <property type="entry name" value="PBPb"/>
    <property type="match status" value="1"/>
</dbReference>
<dbReference type="SUPFAM" id="SSF53850">
    <property type="entry name" value="Periplasmic binding protein-like II"/>
    <property type="match status" value="1"/>
</dbReference>
<evidence type="ECO:0000256" key="2">
    <source>
        <dbReference type="ARBA" id="ARBA00022729"/>
    </source>
</evidence>
<proteinExistence type="inferred from homology"/>
<feature type="chain" id="PRO_5046250793" evidence="3">
    <location>
        <begin position="20"/>
        <end position="266"/>
    </location>
</feature>
<organism evidence="5 6">
    <name type="scientific">Alkalimarinus alittae</name>
    <dbReference type="NCBI Taxonomy" id="2961619"/>
    <lineage>
        <taxon>Bacteria</taxon>
        <taxon>Pseudomonadati</taxon>
        <taxon>Pseudomonadota</taxon>
        <taxon>Gammaproteobacteria</taxon>
        <taxon>Alteromonadales</taxon>
        <taxon>Alteromonadaceae</taxon>
        <taxon>Alkalimarinus</taxon>
    </lineage>
</organism>
<protein>
    <submittedName>
        <fullName evidence="5">Transporter substrate-binding domain-containing protein</fullName>
    </submittedName>
</protein>
<keyword evidence="2 3" id="KW-0732">Signal</keyword>
<evidence type="ECO:0000256" key="1">
    <source>
        <dbReference type="ARBA" id="ARBA00010333"/>
    </source>
</evidence>
<dbReference type="RefSeq" id="WP_265047883.1">
    <property type="nucleotide sequence ID" value="NZ_CP100390.1"/>
</dbReference>
<keyword evidence="6" id="KW-1185">Reference proteome</keyword>
<dbReference type="PANTHER" id="PTHR35936:SF6">
    <property type="entry name" value="AMINO ACID ABC TRANSPORTER SUBSTRATE-BINDING PAAT FAMILY PROTEIN"/>
    <property type="match status" value="1"/>
</dbReference>
<feature type="domain" description="Solute-binding protein family 3/N-terminal" evidence="4">
    <location>
        <begin position="21"/>
        <end position="247"/>
    </location>
</feature>
<dbReference type="PANTHER" id="PTHR35936">
    <property type="entry name" value="MEMBRANE-BOUND LYTIC MUREIN TRANSGLYCOSYLASE F"/>
    <property type="match status" value="1"/>
</dbReference>
<name>A0ABY6N322_9ALTE</name>
<dbReference type="InterPro" id="IPR001638">
    <property type="entry name" value="Solute-binding_3/MltF_N"/>
</dbReference>
<evidence type="ECO:0000259" key="4">
    <source>
        <dbReference type="SMART" id="SM00062"/>
    </source>
</evidence>
<sequence length="266" mass="30330">MRVAFLFVILMFFSYATVAADLKACGHHDYAPWNWKKGGEIVGVCAEITKTLMGDLGLTVDLAYRGPWKRCQKNIENGWIDINICSFINENRQQYSDFVMTPVGINENAVFVAKAHQFSFETWPDLKGKTAGMVAGVSLGQRFDDFIKENLRVQQVNEYLQIFKMLEVGRIDFVPTGRHSGKAMLRAYGLDDQLTDLPTPILYGNLYISMSKKSQYISLLPEIEKALRKKSHTVWVDGLIEKYTKIYAEDYVKESEKQVTPFGQAR</sequence>
<evidence type="ECO:0000313" key="6">
    <source>
        <dbReference type="Proteomes" id="UP001163739"/>
    </source>
</evidence>
<dbReference type="Proteomes" id="UP001163739">
    <property type="component" value="Chromosome"/>
</dbReference>
<evidence type="ECO:0000313" key="5">
    <source>
        <dbReference type="EMBL" id="UZE96397.1"/>
    </source>
</evidence>
<comment type="similarity">
    <text evidence="1">Belongs to the bacterial solute-binding protein 3 family.</text>
</comment>
<feature type="signal peptide" evidence="3">
    <location>
        <begin position="1"/>
        <end position="19"/>
    </location>
</feature>
<gene>
    <name evidence="5" type="ORF">NKI27_01230</name>
</gene>
<accession>A0ABY6N322</accession>
<evidence type="ECO:0000256" key="3">
    <source>
        <dbReference type="SAM" id="SignalP"/>
    </source>
</evidence>
<reference evidence="5" key="1">
    <citation type="submission" date="2022-06" db="EMBL/GenBank/DDBJ databases">
        <title>Alkalimarinus sp. nov., isolated from gut of a Alitta virens.</title>
        <authorList>
            <person name="Yang A.I."/>
            <person name="Shin N.-R."/>
        </authorList>
    </citation>
    <scope>NUCLEOTIDE SEQUENCE</scope>
    <source>
        <strain evidence="5">A2M4</strain>
    </source>
</reference>
<dbReference type="EMBL" id="CP100390">
    <property type="protein sequence ID" value="UZE96397.1"/>
    <property type="molecule type" value="Genomic_DNA"/>
</dbReference>